<dbReference type="GO" id="GO:0005886">
    <property type="term" value="C:plasma membrane"/>
    <property type="evidence" value="ECO:0007669"/>
    <property type="project" value="UniProtKB-SubCell"/>
</dbReference>
<organism evidence="8 9">
    <name type="scientific">Clostridium thermobutyricum DSM 4928</name>
    <dbReference type="NCBI Taxonomy" id="1121339"/>
    <lineage>
        <taxon>Bacteria</taxon>
        <taxon>Bacillati</taxon>
        <taxon>Bacillota</taxon>
        <taxon>Clostridia</taxon>
        <taxon>Eubacteriales</taxon>
        <taxon>Clostridiaceae</taxon>
        <taxon>Clostridium</taxon>
    </lineage>
</organism>
<comment type="caution">
    <text evidence="8">The sequence shown here is derived from an EMBL/GenBank/DDBJ whole genome shotgun (WGS) entry which is preliminary data.</text>
</comment>
<dbReference type="InterPro" id="IPR036259">
    <property type="entry name" value="MFS_trans_sf"/>
</dbReference>
<feature type="transmembrane region" description="Helical" evidence="6">
    <location>
        <begin position="367"/>
        <end position="385"/>
    </location>
</feature>
<dbReference type="PANTHER" id="PTHR11360">
    <property type="entry name" value="MONOCARBOXYLATE TRANSPORTER"/>
    <property type="match status" value="1"/>
</dbReference>
<feature type="transmembrane region" description="Helical" evidence="6">
    <location>
        <begin position="340"/>
        <end position="361"/>
    </location>
</feature>
<dbReference type="AlphaFoldDB" id="A0A1V4SVQ8"/>
<dbReference type="GO" id="GO:0022857">
    <property type="term" value="F:transmembrane transporter activity"/>
    <property type="evidence" value="ECO:0007669"/>
    <property type="project" value="InterPro"/>
</dbReference>
<feature type="transmembrane region" description="Helical" evidence="6">
    <location>
        <begin position="163"/>
        <end position="182"/>
    </location>
</feature>
<keyword evidence="4 6" id="KW-1133">Transmembrane helix</keyword>
<keyword evidence="3 6" id="KW-0812">Transmembrane</keyword>
<feature type="transmembrane region" description="Helical" evidence="6">
    <location>
        <begin position="214"/>
        <end position="235"/>
    </location>
</feature>
<feature type="domain" description="Major facilitator superfamily (MFS) profile" evidence="7">
    <location>
        <begin position="1"/>
        <end position="390"/>
    </location>
</feature>
<dbReference type="InterPro" id="IPR020846">
    <property type="entry name" value="MFS_dom"/>
</dbReference>
<dbReference type="Pfam" id="PF07690">
    <property type="entry name" value="MFS_1"/>
    <property type="match status" value="1"/>
</dbReference>
<dbReference type="PANTHER" id="PTHR11360:SF317">
    <property type="entry name" value="MAJOR FACILITATOR SUPERFAMILY (MFS) PROFILE DOMAIN-CONTAINING PROTEIN-RELATED"/>
    <property type="match status" value="1"/>
</dbReference>
<protein>
    <submittedName>
        <fullName evidence="8">Putative MFS-type transporter YhjX</fullName>
    </submittedName>
</protein>
<feature type="transmembrane region" description="Helical" evidence="6">
    <location>
        <begin position="280"/>
        <end position="298"/>
    </location>
</feature>
<evidence type="ECO:0000256" key="1">
    <source>
        <dbReference type="ARBA" id="ARBA00004651"/>
    </source>
</evidence>
<dbReference type="CDD" id="cd17353">
    <property type="entry name" value="MFS_OFA_like"/>
    <property type="match status" value="1"/>
</dbReference>
<dbReference type="InterPro" id="IPR050327">
    <property type="entry name" value="Proton-linked_MCT"/>
</dbReference>
<evidence type="ECO:0000256" key="4">
    <source>
        <dbReference type="ARBA" id="ARBA00022989"/>
    </source>
</evidence>
<feature type="transmembrane region" description="Helical" evidence="6">
    <location>
        <begin position="44"/>
        <end position="62"/>
    </location>
</feature>
<evidence type="ECO:0000259" key="7">
    <source>
        <dbReference type="PROSITE" id="PS50850"/>
    </source>
</evidence>
<dbReference type="RefSeq" id="WP_080022912.1">
    <property type="nucleotide sequence ID" value="NZ_LTAY01000043.1"/>
</dbReference>
<gene>
    <name evidence="8" type="primary">yhjX</name>
    <name evidence="8" type="ORF">CLTHE_17410</name>
</gene>
<proteinExistence type="predicted"/>
<feature type="transmembrane region" description="Helical" evidence="6">
    <location>
        <begin position="130"/>
        <end position="151"/>
    </location>
</feature>
<comment type="subcellular location">
    <subcellularLocation>
        <location evidence="1">Cell membrane</location>
        <topology evidence="1">Multi-pass membrane protein</topology>
    </subcellularLocation>
</comment>
<feature type="transmembrane region" description="Helical" evidence="6">
    <location>
        <begin position="304"/>
        <end position="328"/>
    </location>
</feature>
<keyword evidence="2" id="KW-0813">Transport</keyword>
<dbReference type="OrthoDB" id="9793415at2"/>
<dbReference type="FunFam" id="1.20.1250.20:FF:000194">
    <property type="entry name" value="Inner membrane protein yhjX"/>
    <property type="match status" value="1"/>
</dbReference>
<keyword evidence="5 6" id="KW-0472">Membrane</keyword>
<dbReference type="InterPro" id="IPR011701">
    <property type="entry name" value="MFS"/>
</dbReference>
<evidence type="ECO:0000256" key="3">
    <source>
        <dbReference type="ARBA" id="ARBA00022692"/>
    </source>
</evidence>
<feature type="transmembrane region" description="Helical" evidence="6">
    <location>
        <begin position="98"/>
        <end position="118"/>
    </location>
</feature>
<evidence type="ECO:0000256" key="5">
    <source>
        <dbReference type="ARBA" id="ARBA00023136"/>
    </source>
</evidence>
<dbReference type="PROSITE" id="PS50850">
    <property type="entry name" value="MFS"/>
    <property type="match status" value="1"/>
</dbReference>
<dbReference type="Proteomes" id="UP000191448">
    <property type="component" value="Unassembled WGS sequence"/>
</dbReference>
<reference evidence="8 9" key="1">
    <citation type="submission" date="2016-02" db="EMBL/GenBank/DDBJ databases">
        <title>Genome sequence of Clostridium thermobutyricum DSM 4928.</title>
        <authorList>
            <person name="Poehlein A."/>
            <person name="Daniel R."/>
        </authorList>
    </citation>
    <scope>NUCLEOTIDE SEQUENCE [LARGE SCALE GENOMIC DNA]</scope>
    <source>
        <strain evidence="8 9">DSM 4928</strain>
    </source>
</reference>
<dbReference type="Gene3D" id="1.20.1250.20">
    <property type="entry name" value="MFS general substrate transporter like domains"/>
    <property type="match status" value="2"/>
</dbReference>
<accession>A0A1V4SVQ8</accession>
<evidence type="ECO:0000313" key="8">
    <source>
        <dbReference type="EMBL" id="OPX47576.1"/>
    </source>
</evidence>
<dbReference type="SUPFAM" id="SSF103473">
    <property type="entry name" value="MFS general substrate transporter"/>
    <property type="match status" value="1"/>
</dbReference>
<evidence type="ECO:0000256" key="6">
    <source>
        <dbReference type="SAM" id="Phobius"/>
    </source>
</evidence>
<feature type="transmembrane region" description="Helical" evidence="6">
    <location>
        <begin position="74"/>
        <end position="92"/>
    </location>
</feature>
<feature type="transmembrane region" description="Helical" evidence="6">
    <location>
        <begin position="7"/>
        <end position="24"/>
    </location>
</feature>
<evidence type="ECO:0000313" key="9">
    <source>
        <dbReference type="Proteomes" id="UP000191448"/>
    </source>
</evidence>
<sequence>MEHEKRYFVLIGTMIAQIGLGTLYTWSMFNKPLGHLHHWSIEQVALSFSITSFALAVSTLFSGKLQELFGAKKVVAFCGIVLGIGLIMAARMDSLDALYIFAGVVVGAADGIAYMLTLTNCIQWFPDKKGLIAGLSIGCYGVGSLIFKYINSYFLKSFGVKSAFLYWGICAFALVFIGALLLKDAKVDIKSEMSNSKESIREYNRAELFKSPQAYLLFIAFLASCLGGLYVIGVAKNVGTQLAHLNAANAGTAIVIVAIFNTVGRFVLGSLSDKMSRTKVSAIAFAIIAVSSSIVLFVQLNFIWFLISVGGIAFAFGGNLTIFPTIVGEYFGLKNSSKNYGIIYQGFGIGGLLGGVIARMMDGLRPTFYLVLAMSIIAFIIMLLIKVPKEKTQIANMRQK</sequence>
<dbReference type="EMBL" id="LTAY01000043">
    <property type="protein sequence ID" value="OPX47576.1"/>
    <property type="molecule type" value="Genomic_DNA"/>
</dbReference>
<name>A0A1V4SVQ8_9CLOT</name>
<evidence type="ECO:0000256" key="2">
    <source>
        <dbReference type="ARBA" id="ARBA00022448"/>
    </source>
</evidence>
<feature type="transmembrane region" description="Helical" evidence="6">
    <location>
        <begin position="247"/>
        <end position="268"/>
    </location>
</feature>